<feature type="compositionally biased region" description="Low complexity" evidence="1">
    <location>
        <begin position="1"/>
        <end position="25"/>
    </location>
</feature>
<sequence length="72" mass="7609">MGSLASKPATSSVAATTVTPTLATPSEDKKEVTEEVISAHYVPKAFQVITAPTVCPPGYKPDSRGKCRKIDF</sequence>
<proteinExistence type="predicted"/>
<evidence type="ECO:0000313" key="3">
    <source>
        <dbReference type="EMBL" id="KAL1375513.1"/>
    </source>
</evidence>
<name>A0ABD1CDK6_CULPP</name>
<comment type="caution">
    <text evidence="2">The sequence shown here is derived from an EMBL/GenBank/DDBJ whole genome shotgun (WGS) entry which is preliminary data.</text>
</comment>
<feature type="region of interest" description="Disordered" evidence="1">
    <location>
        <begin position="1"/>
        <end position="30"/>
    </location>
</feature>
<dbReference type="EMBL" id="JBEHCU010012436">
    <property type="protein sequence ID" value="KAL1375513.1"/>
    <property type="molecule type" value="Genomic_DNA"/>
</dbReference>
<reference evidence="2 4" key="1">
    <citation type="submission" date="2024-05" db="EMBL/GenBank/DDBJ databases">
        <title>Culex pipiens pipiens assembly and annotation.</title>
        <authorList>
            <person name="Alout H."/>
            <person name="Durand T."/>
        </authorList>
    </citation>
    <scope>NUCLEOTIDE SEQUENCE [LARGE SCALE GENOMIC DNA]</scope>
    <source>
        <strain evidence="2">HA-2024</strain>
        <tissue evidence="2">Whole body</tissue>
    </source>
</reference>
<organism evidence="2 4">
    <name type="scientific">Culex pipiens pipiens</name>
    <name type="common">Northern house mosquito</name>
    <dbReference type="NCBI Taxonomy" id="38569"/>
    <lineage>
        <taxon>Eukaryota</taxon>
        <taxon>Metazoa</taxon>
        <taxon>Ecdysozoa</taxon>
        <taxon>Arthropoda</taxon>
        <taxon>Hexapoda</taxon>
        <taxon>Insecta</taxon>
        <taxon>Pterygota</taxon>
        <taxon>Neoptera</taxon>
        <taxon>Endopterygota</taxon>
        <taxon>Diptera</taxon>
        <taxon>Nematocera</taxon>
        <taxon>Culicoidea</taxon>
        <taxon>Culicidae</taxon>
        <taxon>Culicinae</taxon>
        <taxon>Culicini</taxon>
        <taxon>Culex</taxon>
        <taxon>Culex</taxon>
    </lineage>
</organism>
<accession>A0ABD1CDK6</accession>
<evidence type="ECO:0000313" key="4">
    <source>
        <dbReference type="Proteomes" id="UP001562425"/>
    </source>
</evidence>
<evidence type="ECO:0000313" key="2">
    <source>
        <dbReference type="EMBL" id="KAL1374457.1"/>
    </source>
</evidence>
<dbReference type="AlphaFoldDB" id="A0ABD1CDK6"/>
<evidence type="ECO:0000256" key="1">
    <source>
        <dbReference type="SAM" id="MobiDB-lite"/>
    </source>
</evidence>
<protein>
    <submittedName>
        <fullName evidence="2">Uncharacterized protein</fullName>
    </submittedName>
</protein>
<dbReference type="EMBL" id="JBEHCU010013354">
    <property type="protein sequence ID" value="KAL1374457.1"/>
    <property type="molecule type" value="Genomic_DNA"/>
</dbReference>
<gene>
    <name evidence="3" type="ORF">pipiens_017447</name>
    <name evidence="2" type="ORF">pipiens_018084</name>
</gene>
<dbReference type="Proteomes" id="UP001562425">
    <property type="component" value="Unassembled WGS sequence"/>
</dbReference>
<keyword evidence="4" id="KW-1185">Reference proteome</keyword>